<accession>A0A2L2XHU7</accession>
<gene>
    <name evidence="1" type="ORF">DCCM_4875</name>
</gene>
<dbReference type="EMBL" id="BFAV01000181">
    <property type="protein sequence ID" value="GBF35740.1"/>
    <property type="molecule type" value="Genomic_DNA"/>
</dbReference>
<comment type="caution">
    <text evidence="1">The sequence shown here is derived from an EMBL/GenBank/DDBJ whole genome shotgun (WGS) entry which is preliminary data.</text>
</comment>
<dbReference type="AlphaFoldDB" id="A0A2L2XHU7"/>
<proteinExistence type="predicted"/>
<sequence>MAAWEGVSPDINWGHSFRKKLKEVDRLTQSGLIRGKKLWQPGKVCPLTLIGGAL</sequence>
<organism evidence="1 2">
    <name type="scientific">Desulfocucumis palustris</name>
    <dbReference type="NCBI Taxonomy" id="1898651"/>
    <lineage>
        <taxon>Bacteria</taxon>
        <taxon>Bacillati</taxon>
        <taxon>Bacillota</taxon>
        <taxon>Clostridia</taxon>
        <taxon>Eubacteriales</taxon>
        <taxon>Desulfocucumaceae</taxon>
        <taxon>Desulfocucumis</taxon>
    </lineage>
</organism>
<evidence type="ECO:0000313" key="2">
    <source>
        <dbReference type="Proteomes" id="UP000239549"/>
    </source>
</evidence>
<dbReference type="Proteomes" id="UP000239549">
    <property type="component" value="Unassembled WGS sequence"/>
</dbReference>
<name>A0A2L2XHU7_9FIRM</name>
<protein>
    <submittedName>
        <fullName evidence="1">Uncharacterized protein</fullName>
    </submittedName>
</protein>
<reference evidence="2" key="1">
    <citation type="submission" date="2018-02" db="EMBL/GenBank/DDBJ databases">
        <title>Genome sequence of Desulfocucumis palustris strain NAW-5.</title>
        <authorList>
            <person name="Watanabe M."/>
            <person name="Kojima H."/>
            <person name="Fukui M."/>
        </authorList>
    </citation>
    <scope>NUCLEOTIDE SEQUENCE [LARGE SCALE GENOMIC DNA]</scope>
    <source>
        <strain evidence="2">NAW-5</strain>
    </source>
</reference>
<evidence type="ECO:0000313" key="1">
    <source>
        <dbReference type="EMBL" id="GBF35740.1"/>
    </source>
</evidence>
<keyword evidence="2" id="KW-1185">Reference proteome</keyword>